<organism evidence="2 3">
    <name type="scientific">Georgenia halophila</name>
    <dbReference type="NCBI Taxonomy" id="620889"/>
    <lineage>
        <taxon>Bacteria</taxon>
        <taxon>Bacillati</taxon>
        <taxon>Actinomycetota</taxon>
        <taxon>Actinomycetes</taxon>
        <taxon>Micrococcales</taxon>
        <taxon>Bogoriellaceae</taxon>
        <taxon>Georgenia</taxon>
    </lineage>
</organism>
<keyword evidence="1" id="KW-1133">Transmembrane helix</keyword>
<evidence type="ECO:0000313" key="3">
    <source>
        <dbReference type="Proteomes" id="UP001500622"/>
    </source>
</evidence>
<dbReference type="NCBIfam" id="NF041681">
    <property type="entry name" value="HGxxPAAW"/>
    <property type="match status" value="1"/>
</dbReference>
<dbReference type="Proteomes" id="UP001500622">
    <property type="component" value="Unassembled WGS sequence"/>
</dbReference>
<keyword evidence="1" id="KW-0812">Transmembrane</keyword>
<keyword evidence="3" id="KW-1185">Reference proteome</keyword>
<accession>A0ABP8L3Y8</accession>
<gene>
    <name evidence="2" type="ORF">GCM10023169_16490</name>
</gene>
<reference evidence="3" key="1">
    <citation type="journal article" date="2019" name="Int. J. Syst. Evol. Microbiol.">
        <title>The Global Catalogue of Microorganisms (GCM) 10K type strain sequencing project: providing services to taxonomists for standard genome sequencing and annotation.</title>
        <authorList>
            <consortium name="The Broad Institute Genomics Platform"/>
            <consortium name="The Broad Institute Genome Sequencing Center for Infectious Disease"/>
            <person name="Wu L."/>
            <person name="Ma J."/>
        </authorList>
    </citation>
    <scope>NUCLEOTIDE SEQUENCE [LARGE SCALE GENOMIC DNA]</scope>
    <source>
        <strain evidence="3">JCM 17810</strain>
    </source>
</reference>
<keyword evidence="1" id="KW-0472">Membrane</keyword>
<dbReference type="EMBL" id="BAABGN010000007">
    <property type="protein sequence ID" value="GAA4422303.1"/>
    <property type="molecule type" value="Genomic_DNA"/>
</dbReference>
<evidence type="ECO:0000256" key="1">
    <source>
        <dbReference type="SAM" id="Phobius"/>
    </source>
</evidence>
<name>A0ABP8L3Y8_9MICO</name>
<dbReference type="RefSeq" id="WP_345215776.1">
    <property type="nucleotide sequence ID" value="NZ_BAABGN010000007.1"/>
</dbReference>
<evidence type="ECO:0000313" key="2">
    <source>
        <dbReference type="EMBL" id="GAA4422303.1"/>
    </source>
</evidence>
<feature type="transmembrane region" description="Helical" evidence="1">
    <location>
        <begin position="52"/>
        <end position="70"/>
    </location>
</feature>
<protein>
    <submittedName>
        <fullName evidence="2">Uncharacterized protein</fullName>
    </submittedName>
</protein>
<sequence length="92" mass="9536">MAQIPQPQTYTLPPAAPNHNHGRTKAAWVLAIGASIGVLVVGLGLIFSSMPVTVAGVVVTVVALVVSAVMRGMGLGQPDSREDGEPRDWYGS</sequence>
<feature type="transmembrane region" description="Helical" evidence="1">
    <location>
        <begin position="26"/>
        <end position="46"/>
    </location>
</feature>
<proteinExistence type="predicted"/>
<comment type="caution">
    <text evidence="2">The sequence shown here is derived from an EMBL/GenBank/DDBJ whole genome shotgun (WGS) entry which is preliminary data.</text>
</comment>